<reference evidence="1 2" key="1">
    <citation type="submission" date="2020-08" db="EMBL/GenBank/DDBJ databases">
        <title>Genomic Encyclopedia of Type Strains, Phase IV (KMG-V): Genome sequencing to study the core and pangenomes of soil and plant-associated prokaryotes.</title>
        <authorList>
            <person name="Whitman W."/>
        </authorList>
    </citation>
    <scope>NUCLEOTIDE SEQUENCE [LARGE SCALE GENOMIC DNA]</scope>
    <source>
        <strain evidence="1 2">SEMIA 4059</strain>
    </source>
</reference>
<name>A0ABR6QVN0_RHITR</name>
<gene>
    <name evidence="1" type="ORF">GGD45_001370</name>
</gene>
<evidence type="ECO:0000313" key="2">
    <source>
        <dbReference type="Proteomes" id="UP000526625"/>
    </source>
</evidence>
<dbReference type="EMBL" id="JACHBF010000003">
    <property type="protein sequence ID" value="MBB6490973.1"/>
    <property type="molecule type" value="Genomic_DNA"/>
</dbReference>
<sequence length="61" mass="6881">MKEILKERLTLNDKQYGDLFGPQLRFVRPQEALSIGLATRIGEIAMQAHDGLYYLQSSAGK</sequence>
<accession>A0ABR6QVN0</accession>
<comment type="caution">
    <text evidence="1">The sequence shown here is derived from an EMBL/GenBank/DDBJ whole genome shotgun (WGS) entry which is preliminary data.</text>
</comment>
<organism evidence="1 2">
    <name type="scientific">Rhizobium tropici</name>
    <dbReference type="NCBI Taxonomy" id="398"/>
    <lineage>
        <taxon>Bacteria</taxon>
        <taxon>Pseudomonadati</taxon>
        <taxon>Pseudomonadota</taxon>
        <taxon>Alphaproteobacteria</taxon>
        <taxon>Hyphomicrobiales</taxon>
        <taxon>Rhizobiaceae</taxon>
        <taxon>Rhizobium/Agrobacterium group</taxon>
        <taxon>Rhizobium</taxon>
    </lineage>
</organism>
<dbReference type="RefSeq" id="WP_015342404.1">
    <property type="nucleotide sequence ID" value="NZ_JAADZA010000017.1"/>
</dbReference>
<keyword evidence="2" id="KW-1185">Reference proteome</keyword>
<protein>
    <submittedName>
        <fullName evidence="1">Uncharacterized protein</fullName>
    </submittedName>
</protein>
<evidence type="ECO:0000313" key="1">
    <source>
        <dbReference type="EMBL" id="MBB6490973.1"/>
    </source>
</evidence>
<proteinExistence type="predicted"/>
<dbReference type="Proteomes" id="UP000526625">
    <property type="component" value="Unassembled WGS sequence"/>
</dbReference>